<feature type="region of interest" description="Disordered" evidence="3">
    <location>
        <begin position="186"/>
        <end position="247"/>
    </location>
</feature>
<dbReference type="InterPro" id="IPR027124">
    <property type="entry name" value="Swc5/CFDP1/2"/>
</dbReference>
<organism evidence="5 6">
    <name type="scientific">Elsinoe australis</name>
    <dbReference type="NCBI Taxonomy" id="40998"/>
    <lineage>
        <taxon>Eukaryota</taxon>
        <taxon>Fungi</taxon>
        <taxon>Dikarya</taxon>
        <taxon>Ascomycota</taxon>
        <taxon>Pezizomycotina</taxon>
        <taxon>Dothideomycetes</taxon>
        <taxon>Dothideomycetidae</taxon>
        <taxon>Myriangiales</taxon>
        <taxon>Elsinoaceae</taxon>
        <taxon>Elsinoe</taxon>
    </lineage>
</organism>
<name>A0A2P7ZU87_9PEZI</name>
<feature type="region of interest" description="Disordered" evidence="3">
    <location>
        <begin position="136"/>
        <end position="165"/>
    </location>
</feature>
<evidence type="ECO:0000256" key="3">
    <source>
        <dbReference type="SAM" id="MobiDB-lite"/>
    </source>
</evidence>
<feature type="domain" description="BCNT-C" evidence="4">
    <location>
        <begin position="264"/>
        <end position="343"/>
    </location>
</feature>
<dbReference type="InterPro" id="IPR011421">
    <property type="entry name" value="BCNT-C"/>
</dbReference>
<sequence length="343" mass="38771">MEEEERDYIESEDEDFNPENNEAAEEDVSSSSDEEDASATTARQIKTTSKRKAEIDEALDSGDEATIKERKRKKRKSGDKDDEGDSGGEGGLVKTRAQRRAEKEEKREYRRTHKGPITIDVQALWASLSAAPVGRKHKLVEEVPEPQQQAGESNDKAQHGPVGKEALDEPEEEFITIKHSYEFAGQTVSEEKRVHRDSAEAKLYLSRQDEKPPDTPNMRTGEDGVVLHRPLKRASRFEPNPTGEVKGLPLHKQRLRTPSRADVLAQQQRLDDEAKVFGGKAQRLNTVQKSALDWASHVDAEGLKDELDVYGRSKQGYMDKMDFLQNVQGRKDQEERQARLQQA</sequence>
<feature type="compositionally biased region" description="Basic and acidic residues" evidence="3">
    <location>
        <begin position="189"/>
        <end position="200"/>
    </location>
</feature>
<accession>A0A2P7ZU87</accession>
<proteinExistence type="inferred from homology"/>
<dbReference type="Pfam" id="PF07572">
    <property type="entry name" value="BCNT"/>
    <property type="match status" value="1"/>
</dbReference>
<feature type="compositionally biased region" description="Basic and acidic residues" evidence="3">
    <location>
        <begin position="99"/>
        <end position="108"/>
    </location>
</feature>
<keyword evidence="6" id="KW-1185">Reference proteome</keyword>
<dbReference type="STRING" id="40998.A0A2P7ZU87"/>
<feature type="region of interest" description="Disordered" evidence="3">
    <location>
        <begin position="1"/>
        <end position="120"/>
    </location>
</feature>
<evidence type="ECO:0000259" key="4">
    <source>
        <dbReference type="PROSITE" id="PS51279"/>
    </source>
</evidence>
<dbReference type="PROSITE" id="PS51279">
    <property type="entry name" value="BCNT_C"/>
    <property type="match status" value="1"/>
</dbReference>
<feature type="compositionally biased region" description="Acidic residues" evidence="3">
    <location>
        <begin position="1"/>
        <end position="37"/>
    </location>
</feature>
<dbReference type="PANTHER" id="PTHR48407">
    <property type="entry name" value="CRANIOFACIAL DEVELOPMENT PROTEIN 1"/>
    <property type="match status" value="1"/>
</dbReference>
<dbReference type="PANTHER" id="PTHR48407:SF1">
    <property type="entry name" value="CRANIOFACIAL DEVELOPMENT PROTEIN 1"/>
    <property type="match status" value="1"/>
</dbReference>
<dbReference type="OrthoDB" id="445677at2759"/>
<reference evidence="5 6" key="1">
    <citation type="submission" date="2017-05" db="EMBL/GenBank/DDBJ databases">
        <title>Draft genome sequence of Elsinoe australis.</title>
        <authorList>
            <person name="Cheng Q."/>
        </authorList>
    </citation>
    <scope>NUCLEOTIDE SEQUENCE [LARGE SCALE GENOMIC DNA]</scope>
    <source>
        <strain evidence="5 6">NL1</strain>
    </source>
</reference>
<evidence type="ECO:0000256" key="1">
    <source>
        <dbReference type="ARBA" id="ARBA00010465"/>
    </source>
</evidence>
<comment type="caution">
    <text evidence="5">The sequence shown here is derived from an EMBL/GenBank/DDBJ whole genome shotgun (WGS) entry which is preliminary data.</text>
</comment>
<dbReference type="GO" id="GO:0000812">
    <property type="term" value="C:Swr1 complex"/>
    <property type="evidence" value="ECO:0007669"/>
    <property type="project" value="TreeGrafter"/>
</dbReference>
<evidence type="ECO:0000256" key="2">
    <source>
        <dbReference type="ARBA" id="ARBA00019138"/>
    </source>
</evidence>
<evidence type="ECO:0000313" key="6">
    <source>
        <dbReference type="Proteomes" id="UP000243723"/>
    </source>
</evidence>
<evidence type="ECO:0000313" key="5">
    <source>
        <dbReference type="EMBL" id="PSK51770.1"/>
    </source>
</evidence>
<comment type="similarity">
    <text evidence="1">Belongs to the SWC5 family.</text>
</comment>
<dbReference type="AlphaFoldDB" id="A0A2P7ZU87"/>
<dbReference type="Proteomes" id="UP000243723">
    <property type="component" value="Unassembled WGS sequence"/>
</dbReference>
<dbReference type="EMBL" id="NHZQ01000121">
    <property type="protein sequence ID" value="PSK51770.1"/>
    <property type="molecule type" value="Genomic_DNA"/>
</dbReference>
<gene>
    <name evidence="5" type="ORF">B9Z65_3037</name>
</gene>
<protein>
    <recommendedName>
        <fullName evidence="2">SWR1-complex protein 5</fullName>
    </recommendedName>
</protein>